<dbReference type="SUPFAM" id="SSF51735">
    <property type="entry name" value="NAD(P)-binding Rossmann-fold domains"/>
    <property type="match status" value="1"/>
</dbReference>
<dbReference type="InterPro" id="IPR003781">
    <property type="entry name" value="CoA-bd"/>
</dbReference>
<proteinExistence type="predicted"/>
<name>A0A3M0MAN2_9RHOB</name>
<dbReference type="InterPro" id="IPR036291">
    <property type="entry name" value="NAD(P)-bd_dom_sf"/>
</dbReference>
<sequence length="180" mass="19897">MFGSLSLVPRLAPGQILDRAPFLCKVNAPSWQRGRLALQIEIDEDEQIARIARETKVVAMVGLSPNEARPSWGVARYLQSQGIRVIPVNPGHAGGTILDERVYAHLADIPADAGVQMVDIFRRSEALGTIIDEALAHMPDLKVIWLQLGLRDEAGAARARQRGVEVIQDRCPKIEFPRHI</sequence>
<dbReference type="SMART" id="SM00881">
    <property type="entry name" value="CoA_binding"/>
    <property type="match status" value="1"/>
</dbReference>
<keyword evidence="3" id="KW-1185">Reference proteome</keyword>
<evidence type="ECO:0000313" key="2">
    <source>
        <dbReference type="EMBL" id="RMC34792.1"/>
    </source>
</evidence>
<dbReference type="PANTHER" id="PTHR33303">
    <property type="entry name" value="CYTOPLASMIC PROTEIN-RELATED"/>
    <property type="match status" value="1"/>
</dbReference>
<dbReference type="OrthoDB" id="9804695at2"/>
<dbReference type="PANTHER" id="PTHR33303:SF2">
    <property type="entry name" value="COA-BINDING DOMAIN-CONTAINING PROTEIN"/>
    <property type="match status" value="1"/>
</dbReference>
<dbReference type="Proteomes" id="UP000273516">
    <property type="component" value="Unassembled WGS sequence"/>
</dbReference>
<evidence type="ECO:0000259" key="1">
    <source>
        <dbReference type="SMART" id="SM00881"/>
    </source>
</evidence>
<dbReference type="Pfam" id="PF13380">
    <property type="entry name" value="CoA_binding_2"/>
    <property type="match status" value="1"/>
</dbReference>
<organism evidence="2 3">
    <name type="scientific">Paracoccus alkanivorans</name>
    <dbReference type="NCBI Taxonomy" id="2116655"/>
    <lineage>
        <taxon>Bacteria</taxon>
        <taxon>Pseudomonadati</taxon>
        <taxon>Pseudomonadota</taxon>
        <taxon>Alphaproteobacteria</taxon>
        <taxon>Rhodobacterales</taxon>
        <taxon>Paracoccaceae</taxon>
        <taxon>Paracoccus</taxon>
    </lineage>
</organism>
<dbReference type="AlphaFoldDB" id="A0A3M0MAN2"/>
<reference evidence="2 3" key="1">
    <citation type="submission" date="2018-07" db="EMBL/GenBank/DDBJ databases">
        <authorList>
            <person name="Zhang Y."/>
            <person name="Wang L."/>
            <person name="Ma S."/>
        </authorList>
    </citation>
    <scope>NUCLEOTIDE SEQUENCE [LARGE SCALE GENOMIC DNA]</scope>
    <source>
        <strain evidence="2 3">4-2</strain>
    </source>
</reference>
<comment type="caution">
    <text evidence="2">The sequence shown here is derived from an EMBL/GenBank/DDBJ whole genome shotgun (WGS) entry which is preliminary data.</text>
</comment>
<evidence type="ECO:0000313" key="3">
    <source>
        <dbReference type="Proteomes" id="UP000273516"/>
    </source>
</evidence>
<gene>
    <name evidence="2" type="ORF">C9E81_11880</name>
</gene>
<protein>
    <submittedName>
        <fullName evidence="2">CoA-binding protein</fullName>
    </submittedName>
</protein>
<dbReference type="EMBL" id="QOKZ01000004">
    <property type="protein sequence ID" value="RMC34792.1"/>
    <property type="molecule type" value="Genomic_DNA"/>
</dbReference>
<accession>A0A3M0MAN2</accession>
<feature type="domain" description="CoA-binding" evidence="1">
    <location>
        <begin position="51"/>
        <end position="150"/>
    </location>
</feature>
<dbReference type="Gene3D" id="3.40.50.720">
    <property type="entry name" value="NAD(P)-binding Rossmann-like Domain"/>
    <property type="match status" value="1"/>
</dbReference>